<dbReference type="SMART" id="SM00401">
    <property type="entry name" value="ZnF_GATA"/>
    <property type="match status" value="1"/>
</dbReference>
<organism evidence="7 8">
    <name type="scientific">Starmerella bacillaris</name>
    <name type="common">Yeast</name>
    <name type="synonym">Candida zemplinina</name>
    <dbReference type="NCBI Taxonomy" id="1247836"/>
    <lineage>
        <taxon>Eukaryota</taxon>
        <taxon>Fungi</taxon>
        <taxon>Dikarya</taxon>
        <taxon>Ascomycota</taxon>
        <taxon>Saccharomycotina</taxon>
        <taxon>Dipodascomycetes</taxon>
        <taxon>Dipodascales</taxon>
        <taxon>Trichomonascaceae</taxon>
        <taxon>Starmerella</taxon>
    </lineage>
</organism>
<dbReference type="EMBL" id="BTGC01000008">
    <property type="protein sequence ID" value="GMM52035.1"/>
    <property type="molecule type" value="Genomic_DNA"/>
</dbReference>
<evidence type="ECO:0000313" key="7">
    <source>
        <dbReference type="EMBL" id="GMM52035.1"/>
    </source>
</evidence>
<dbReference type="Pfam" id="PF00320">
    <property type="entry name" value="GATA"/>
    <property type="match status" value="1"/>
</dbReference>
<proteinExistence type="predicted"/>
<dbReference type="GO" id="GO:0006355">
    <property type="term" value="P:regulation of DNA-templated transcription"/>
    <property type="evidence" value="ECO:0007669"/>
    <property type="project" value="InterPro"/>
</dbReference>
<dbReference type="CDD" id="cd00202">
    <property type="entry name" value="ZnF_GATA"/>
    <property type="match status" value="1"/>
</dbReference>
<evidence type="ECO:0000256" key="1">
    <source>
        <dbReference type="ARBA" id="ARBA00022723"/>
    </source>
</evidence>
<keyword evidence="3" id="KW-0862">Zinc</keyword>
<name>A0AAV5RKT2_STABA</name>
<evidence type="ECO:0000256" key="2">
    <source>
        <dbReference type="ARBA" id="ARBA00022771"/>
    </source>
</evidence>
<dbReference type="Gene3D" id="3.30.50.10">
    <property type="entry name" value="Erythroid Transcription Factor GATA-1, subunit A"/>
    <property type="match status" value="1"/>
</dbReference>
<dbReference type="GO" id="GO:0043565">
    <property type="term" value="F:sequence-specific DNA binding"/>
    <property type="evidence" value="ECO:0007669"/>
    <property type="project" value="InterPro"/>
</dbReference>
<comment type="caution">
    <text evidence="7">The sequence shown here is derived from an EMBL/GenBank/DDBJ whole genome shotgun (WGS) entry which is preliminary data.</text>
</comment>
<feature type="region of interest" description="Disordered" evidence="5">
    <location>
        <begin position="224"/>
        <end position="269"/>
    </location>
</feature>
<keyword evidence="1" id="KW-0479">Metal-binding</keyword>
<dbReference type="InterPro" id="IPR051140">
    <property type="entry name" value="GATA_TF"/>
</dbReference>
<dbReference type="GO" id="GO:0008270">
    <property type="term" value="F:zinc ion binding"/>
    <property type="evidence" value="ECO:0007669"/>
    <property type="project" value="UniProtKB-KW"/>
</dbReference>
<evidence type="ECO:0000256" key="3">
    <source>
        <dbReference type="ARBA" id="ARBA00022833"/>
    </source>
</evidence>
<feature type="compositionally biased region" description="Basic and acidic residues" evidence="5">
    <location>
        <begin position="310"/>
        <end position="321"/>
    </location>
</feature>
<evidence type="ECO:0000256" key="4">
    <source>
        <dbReference type="PROSITE-ProRule" id="PRU00094"/>
    </source>
</evidence>
<dbReference type="InterPro" id="IPR013088">
    <property type="entry name" value="Znf_NHR/GATA"/>
</dbReference>
<sequence length="417" mass="46520">MDYMTFTNNTTNIGAPKVHSSFDINVSRFAKDSNVTVNADGTLDPRSHLQIILDCAKKVLGKGQVMIVAMLPHSIYWVTNTSQTELSSSVANLEMVSDALESRMSRENANKIGEYVLRTSEQNVLGIQSRNVTDIIASDRVCKASFDCYYEEPDFMTVVALLTPSSATDHALEYDQAQLSSMRYLVGVILNAHNEQGSHYSSNAASAAEIESHEHHEKYLRSLFPDGQQQPPVDFDENFHSTSTDKDLSTTAGDPTPNSGNQANPHMNDFIPSMSCKEIDYFYSMIPGTAMGTYSRHENQLQHSESVQEQEQKATDPDNLDPHQRMRYLQALSMSPILPRRPRDFAEVQAELELAQKRSAELASEKNIQNGKNAGIKCLECGADSSPEWRKGPEGPKTLCNRCGLRYAKKLRQQARN</sequence>
<dbReference type="InterPro" id="IPR000679">
    <property type="entry name" value="Znf_GATA"/>
</dbReference>
<dbReference type="AlphaFoldDB" id="A0AAV5RKT2"/>
<evidence type="ECO:0000259" key="6">
    <source>
        <dbReference type="PROSITE" id="PS50114"/>
    </source>
</evidence>
<keyword evidence="2 4" id="KW-0863">Zinc-finger</keyword>
<dbReference type="Proteomes" id="UP001362899">
    <property type="component" value="Unassembled WGS sequence"/>
</dbReference>
<feature type="compositionally biased region" description="Polar residues" evidence="5">
    <location>
        <begin position="249"/>
        <end position="265"/>
    </location>
</feature>
<dbReference type="PANTHER" id="PTHR45658:SF18">
    <property type="entry name" value="PROTEIN GAT2"/>
    <property type="match status" value="1"/>
</dbReference>
<gene>
    <name evidence="7" type="ORF">DASB73_029980</name>
</gene>
<dbReference type="PROSITE" id="PS00344">
    <property type="entry name" value="GATA_ZN_FINGER_1"/>
    <property type="match status" value="1"/>
</dbReference>
<protein>
    <recommendedName>
        <fullName evidence="6">GATA-type domain-containing protein</fullName>
    </recommendedName>
</protein>
<keyword evidence="8" id="KW-1185">Reference proteome</keyword>
<feature type="region of interest" description="Disordered" evidence="5">
    <location>
        <begin position="296"/>
        <end position="321"/>
    </location>
</feature>
<feature type="domain" description="GATA-type" evidence="6">
    <location>
        <begin position="372"/>
        <end position="407"/>
    </location>
</feature>
<reference evidence="7 8" key="1">
    <citation type="journal article" date="2023" name="Elife">
        <title>Identification of key yeast species and microbe-microbe interactions impacting larval growth of Drosophila in the wild.</title>
        <authorList>
            <person name="Mure A."/>
            <person name="Sugiura Y."/>
            <person name="Maeda R."/>
            <person name="Honda K."/>
            <person name="Sakurai N."/>
            <person name="Takahashi Y."/>
            <person name="Watada M."/>
            <person name="Katoh T."/>
            <person name="Gotoh A."/>
            <person name="Gotoh Y."/>
            <person name="Taniguchi I."/>
            <person name="Nakamura K."/>
            <person name="Hayashi T."/>
            <person name="Katayama T."/>
            <person name="Uemura T."/>
            <person name="Hattori Y."/>
        </authorList>
    </citation>
    <scope>NUCLEOTIDE SEQUENCE [LARGE SCALE GENOMIC DNA]</scope>
    <source>
        <strain evidence="7 8">SB-73</strain>
    </source>
</reference>
<dbReference type="PANTHER" id="PTHR45658">
    <property type="entry name" value="GATA TRANSCRIPTION FACTOR"/>
    <property type="match status" value="1"/>
</dbReference>
<accession>A0AAV5RKT2</accession>
<evidence type="ECO:0000313" key="8">
    <source>
        <dbReference type="Proteomes" id="UP001362899"/>
    </source>
</evidence>
<dbReference type="SUPFAM" id="SSF57716">
    <property type="entry name" value="Glucocorticoid receptor-like (DNA-binding domain)"/>
    <property type="match status" value="1"/>
</dbReference>
<evidence type="ECO:0000256" key="5">
    <source>
        <dbReference type="SAM" id="MobiDB-lite"/>
    </source>
</evidence>
<dbReference type="PROSITE" id="PS50114">
    <property type="entry name" value="GATA_ZN_FINGER_2"/>
    <property type="match status" value="1"/>
</dbReference>
<feature type="compositionally biased region" description="Basic and acidic residues" evidence="5">
    <location>
        <begin position="237"/>
        <end position="248"/>
    </location>
</feature>